<dbReference type="FunFam" id="1.20.1050.10:FF:000018">
    <property type="entry name" value="Glutathione S-transferase U20"/>
    <property type="match status" value="1"/>
</dbReference>
<protein>
    <recommendedName>
        <fullName evidence="1">glutathione transferase</fullName>
        <ecNumber evidence="1">2.5.1.18</ecNumber>
    </recommendedName>
</protein>
<dbReference type="InterPro" id="IPR045074">
    <property type="entry name" value="GST_C_Tau"/>
</dbReference>
<evidence type="ECO:0000256" key="2">
    <source>
        <dbReference type="ARBA" id="ARBA00022679"/>
    </source>
</evidence>
<evidence type="ECO:0000313" key="7">
    <source>
        <dbReference type="EMBL" id="KAL0008923.1"/>
    </source>
</evidence>
<dbReference type="Pfam" id="PF00078">
    <property type="entry name" value="RVT_1"/>
    <property type="match status" value="1"/>
</dbReference>
<dbReference type="CDD" id="cd03185">
    <property type="entry name" value="GST_C_Tau"/>
    <property type="match status" value="1"/>
</dbReference>
<dbReference type="SFLD" id="SFLDG01152">
    <property type="entry name" value="Main.3:_Omega-_and_Tau-like"/>
    <property type="match status" value="1"/>
</dbReference>
<organism evidence="7 8">
    <name type="scientific">Lithocarpus litseifolius</name>
    <dbReference type="NCBI Taxonomy" id="425828"/>
    <lineage>
        <taxon>Eukaryota</taxon>
        <taxon>Viridiplantae</taxon>
        <taxon>Streptophyta</taxon>
        <taxon>Embryophyta</taxon>
        <taxon>Tracheophyta</taxon>
        <taxon>Spermatophyta</taxon>
        <taxon>Magnoliopsida</taxon>
        <taxon>eudicotyledons</taxon>
        <taxon>Gunneridae</taxon>
        <taxon>Pentapetalae</taxon>
        <taxon>rosids</taxon>
        <taxon>fabids</taxon>
        <taxon>Fagales</taxon>
        <taxon>Fagaceae</taxon>
        <taxon>Lithocarpus</taxon>
    </lineage>
</organism>
<dbReference type="Pfam" id="PF13410">
    <property type="entry name" value="GST_C_2"/>
    <property type="match status" value="1"/>
</dbReference>
<gene>
    <name evidence="7" type="ORF">SO802_010425</name>
</gene>
<feature type="domain" description="GST N-terminal" evidence="4">
    <location>
        <begin position="167"/>
        <end position="248"/>
    </location>
</feature>
<comment type="caution">
    <text evidence="7">The sequence shown here is derived from an EMBL/GenBank/DDBJ whole genome shotgun (WGS) entry which is preliminary data.</text>
</comment>
<dbReference type="PANTHER" id="PTHR11260:SF781">
    <property type="entry name" value="GLUTATHIONE S-TRANSFERASE U19"/>
    <property type="match status" value="1"/>
</dbReference>
<dbReference type="PANTHER" id="PTHR11260">
    <property type="entry name" value="GLUTATHIONE S-TRANSFERASE, GST, SUPERFAMILY, GST DOMAIN CONTAINING"/>
    <property type="match status" value="1"/>
</dbReference>
<dbReference type="SUPFAM" id="SSF47616">
    <property type="entry name" value="GST C-terminal domain-like"/>
    <property type="match status" value="1"/>
</dbReference>
<keyword evidence="2" id="KW-0808">Transferase</keyword>
<dbReference type="GO" id="GO:0006749">
    <property type="term" value="P:glutathione metabolic process"/>
    <property type="evidence" value="ECO:0007669"/>
    <property type="project" value="InterPro"/>
</dbReference>
<evidence type="ECO:0000259" key="5">
    <source>
        <dbReference type="PROSITE" id="PS50405"/>
    </source>
</evidence>
<keyword evidence="8" id="KW-1185">Reference proteome</keyword>
<name>A0AAW2DGU0_9ROSI</name>
<feature type="domain" description="Reverse transcriptase" evidence="6">
    <location>
        <begin position="1"/>
        <end position="164"/>
    </location>
</feature>
<dbReference type="InterPro" id="IPR045073">
    <property type="entry name" value="Omega/Tau-like"/>
</dbReference>
<dbReference type="InterPro" id="IPR010987">
    <property type="entry name" value="Glutathione-S-Trfase_C-like"/>
</dbReference>
<evidence type="ECO:0000256" key="1">
    <source>
        <dbReference type="ARBA" id="ARBA00012452"/>
    </source>
</evidence>
<dbReference type="AlphaFoldDB" id="A0AAW2DGU0"/>
<proteinExistence type="predicted"/>
<dbReference type="SFLD" id="SFLDG00358">
    <property type="entry name" value="Main_(cytGST)"/>
    <property type="match status" value="1"/>
</dbReference>
<reference evidence="7 8" key="1">
    <citation type="submission" date="2024-01" db="EMBL/GenBank/DDBJ databases">
        <title>A telomere-to-telomere, gap-free genome of sweet tea (Lithocarpus litseifolius).</title>
        <authorList>
            <person name="Zhou J."/>
        </authorList>
    </citation>
    <scope>NUCLEOTIDE SEQUENCE [LARGE SCALE GENOMIC DNA]</scope>
    <source>
        <strain evidence="7">Zhou-2022a</strain>
        <tissue evidence="7">Leaf</tissue>
    </source>
</reference>
<evidence type="ECO:0000313" key="8">
    <source>
        <dbReference type="Proteomes" id="UP001459277"/>
    </source>
</evidence>
<sequence>MLIRINLPRNLIDLIMSCVSSVSTSILFNGGTLELFFPSKGIRQGDPLSPYLFIICMDFLGQLTEEKCNDNQWVPVKSSKSGPAFSHLKFANDLVLFAKANDTNCHTIKIVLNTFYSILGQSVSEAKSRGFFLPNVDRDKRELLSDILGFRSTPSLGKYLGIPIKHAEVILLDFWSSVFGLRVRIALAEKGIKYEYKEEDLMNDNKSPLLLEMNPIHKKIPVLIHNGKPMCESLVIVQYIDEVWNDKSPLLPSDPYQRAQVRFWADFVDTKVYQVSKKVCTTKGEELEAAKKEFLETYKILEGELGDKPYFGGERFGYVDLTLIPLYTWFYFIETLGGFKIEAQCSKIVAWAKRCMQKETITKTLPDQKKVYELLGQFRKRLGLE</sequence>
<feature type="domain" description="GST C-terminal" evidence="5">
    <location>
        <begin position="254"/>
        <end position="382"/>
    </location>
</feature>
<dbReference type="InterPro" id="IPR036282">
    <property type="entry name" value="Glutathione-S-Trfase_C_sf"/>
</dbReference>
<evidence type="ECO:0000259" key="4">
    <source>
        <dbReference type="PROSITE" id="PS50404"/>
    </source>
</evidence>
<dbReference type="Proteomes" id="UP001459277">
    <property type="component" value="Unassembled WGS sequence"/>
</dbReference>
<evidence type="ECO:0000259" key="6">
    <source>
        <dbReference type="PROSITE" id="PS50878"/>
    </source>
</evidence>
<dbReference type="Pfam" id="PF02798">
    <property type="entry name" value="GST_N"/>
    <property type="match status" value="1"/>
</dbReference>
<dbReference type="SFLD" id="SFLDS00019">
    <property type="entry name" value="Glutathione_Transferase_(cytos"/>
    <property type="match status" value="1"/>
</dbReference>
<dbReference type="GO" id="GO:0004364">
    <property type="term" value="F:glutathione transferase activity"/>
    <property type="evidence" value="ECO:0007669"/>
    <property type="project" value="UniProtKB-EC"/>
</dbReference>
<dbReference type="PROSITE" id="PS50404">
    <property type="entry name" value="GST_NTER"/>
    <property type="match status" value="1"/>
</dbReference>
<dbReference type="Gene3D" id="3.40.30.10">
    <property type="entry name" value="Glutaredoxin"/>
    <property type="match status" value="1"/>
</dbReference>
<dbReference type="InterPro" id="IPR000477">
    <property type="entry name" value="RT_dom"/>
</dbReference>
<comment type="catalytic activity">
    <reaction evidence="3">
        <text>RX + glutathione = an S-substituted glutathione + a halide anion + H(+)</text>
        <dbReference type="Rhea" id="RHEA:16437"/>
        <dbReference type="ChEBI" id="CHEBI:15378"/>
        <dbReference type="ChEBI" id="CHEBI:16042"/>
        <dbReference type="ChEBI" id="CHEBI:17792"/>
        <dbReference type="ChEBI" id="CHEBI:57925"/>
        <dbReference type="ChEBI" id="CHEBI:90779"/>
        <dbReference type="EC" id="2.5.1.18"/>
    </reaction>
</comment>
<dbReference type="InterPro" id="IPR040079">
    <property type="entry name" value="Glutathione_S-Trfase"/>
</dbReference>
<dbReference type="PROSITE" id="PS50405">
    <property type="entry name" value="GST_CTER"/>
    <property type="match status" value="1"/>
</dbReference>
<dbReference type="InterPro" id="IPR004045">
    <property type="entry name" value="Glutathione_S-Trfase_N"/>
</dbReference>
<dbReference type="CDD" id="cd03058">
    <property type="entry name" value="GST_N_Tau"/>
    <property type="match status" value="1"/>
</dbReference>
<dbReference type="Gene3D" id="1.20.1050.10">
    <property type="match status" value="1"/>
</dbReference>
<evidence type="ECO:0000256" key="3">
    <source>
        <dbReference type="ARBA" id="ARBA00047960"/>
    </source>
</evidence>
<accession>A0AAW2DGU0</accession>
<dbReference type="GO" id="GO:0005737">
    <property type="term" value="C:cytoplasm"/>
    <property type="evidence" value="ECO:0007669"/>
    <property type="project" value="TreeGrafter"/>
</dbReference>
<dbReference type="SUPFAM" id="SSF52833">
    <property type="entry name" value="Thioredoxin-like"/>
    <property type="match status" value="1"/>
</dbReference>
<dbReference type="InterPro" id="IPR036249">
    <property type="entry name" value="Thioredoxin-like_sf"/>
</dbReference>
<dbReference type="EC" id="2.5.1.18" evidence="1"/>
<dbReference type="FunFam" id="3.40.30.10:FF:000014">
    <property type="entry name" value="Tau class glutathione S-transferase"/>
    <property type="match status" value="1"/>
</dbReference>
<dbReference type="PROSITE" id="PS50878">
    <property type="entry name" value="RT_POL"/>
    <property type="match status" value="1"/>
</dbReference>
<dbReference type="EMBL" id="JAZDWU010000003">
    <property type="protein sequence ID" value="KAL0008923.1"/>
    <property type="molecule type" value="Genomic_DNA"/>
</dbReference>